<dbReference type="PANTHER" id="PTHR33540:SF2">
    <property type="entry name" value="TRNA THREONYLCARBAMOYLADENOSINE BIOSYNTHESIS PROTEIN TSAE"/>
    <property type="match status" value="1"/>
</dbReference>
<evidence type="ECO:0000256" key="10">
    <source>
        <dbReference type="ARBA" id="ARBA00032441"/>
    </source>
</evidence>
<dbReference type="NCBIfam" id="TIGR00150">
    <property type="entry name" value="T6A_YjeE"/>
    <property type="match status" value="1"/>
</dbReference>
<organism evidence="11 12">
    <name type="scientific">Desulfarculus baarsii (strain ATCC 33931 / DSM 2075 / LMG 7858 / VKM B-1802 / 2st14)</name>
    <dbReference type="NCBI Taxonomy" id="644282"/>
    <lineage>
        <taxon>Bacteria</taxon>
        <taxon>Pseudomonadati</taxon>
        <taxon>Thermodesulfobacteriota</taxon>
        <taxon>Desulfarculia</taxon>
        <taxon>Desulfarculales</taxon>
        <taxon>Desulfarculaceae</taxon>
        <taxon>Desulfarculus</taxon>
    </lineage>
</organism>
<keyword evidence="12" id="KW-1185">Reference proteome</keyword>
<evidence type="ECO:0000256" key="2">
    <source>
        <dbReference type="ARBA" id="ARBA00007599"/>
    </source>
</evidence>
<dbReference type="Pfam" id="PF02367">
    <property type="entry name" value="TsaE"/>
    <property type="match status" value="1"/>
</dbReference>
<dbReference type="InterPro" id="IPR027417">
    <property type="entry name" value="P-loop_NTPase"/>
</dbReference>
<sequence length="158" mass="16646">MSGDVIELLLRGEEQTLRLGLALGRVLGPGAVVLLRGGLGAGKTTLARGLARGLGVGDDYNVVSPTFTLLNVYPGPTPFFHADLYRLDLGGALDLGLLEESAEGVLAVEWAEVMDGRWPETAVDVWLTGEAGHERQARISGPAAFLDGLRGLLNIQAD</sequence>
<evidence type="ECO:0000256" key="8">
    <source>
        <dbReference type="ARBA" id="ARBA00022840"/>
    </source>
</evidence>
<accession>E1QFH9</accession>
<keyword evidence="6" id="KW-0479">Metal-binding</keyword>
<dbReference type="AlphaFoldDB" id="E1QFH9"/>
<dbReference type="RefSeq" id="WP_013257769.1">
    <property type="nucleotide sequence ID" value="NC_014365.1"/>
</dbReference>
<name>E1QFH9_DESB2</name>
<keyword evidence="9" id="KW-0460">Magnesium</keyword>
<comment type="subcellular location">
    <subcellularLocation>
        <location evidence="1">Cytoplasm</location>
    </subcellularLocation>
</comment>
<evidence type="ECO:0000256" key="4">
    <source>
        <dbReference type="ARBA" id="ARBA00022490"/>
    </source>
</evidence>
<gene>
    <name evidence="11" type="ordered locus">Deba_0945</name>
</gene>
<keyword evidence="8" id="KW-0067">ATP-binding</keyword>
<evidence type="ECO:0000256" key="3">
    <source>
        <dbReference type="ARBA" id="ARBA00019010"/>
    </source>
</evidence>
<dbReference type="GO" id="GO:0046872">
    <property type="term" value="F:metal ion binding"/>
    <property type="evidence" value="ECO:0007669"/>
    <property type="project" value="UniProtKB-KW"/>
</dbReference>
<dbReference type="KEGG" id="dbr:Deba_0945"/>
<evidence type="ECO:0000256" key="5">
    <source>
        <dbReference type="ARBA" id="ARBA00022694"/>
    </source>
</evidence>
<evidence type="ECO:0000256" key="7">
    <source>
        <dbReference type="ARBA" id="ARBA00022741"/>
    </source>
</evidence>
<dbReference type="HOGENOM" id="CLU_087829_3_3_7"/>
<dbReference type="GO" id="GO:0002949">
    <property type="term" value="P:tRNA threonylcarbamoyladenosine modification"/>
    <property type="evidence" value="ECO:0007669"/>
    <property type="project" value="InterPro"/>
</dbReference>
<dbReference type="GO" id="GO:0005737">
    <property type="term" value="C:cytoplasm"/>
    <property type="evidence" value="ECO:0007669"/>
    <property type="project" value="UniProtKB-SubCell"/>
</dbReference>
<keyword evidence="5" id="KW-0819">tRNA processing</keyword>
<dbReference type="STRING" id="644282.Deba_0945"/>
<dbReference type="InterPro" id="IPR003442">
    <property type="entry name" value="T6A_TsaE"/>
</dbReference>
<evidence type="ECO:0000256" key="6">
    <source>
        <dbReference type="ARBA" id="ARBA00022723"/>
    </source>
</evidence>
<keyword evidence="7" id="KW-0547">Nucleotide-binding</keyword>
<evidence type="ECO:0000256" key="9">
    <source>
        <dbReference type="ARBA" id="ARBA00022842"/>
    </source>
</evidence>
<comment type="similarity">
    <text evidence="2">Belongs to the TsaE family.</text>
</comment>
<evidence type="ECO:0000256" key="1">
    <source>
        <dbReference type="ARBA" id="ARBA00004496"/>
    </source>
</evidence>
<dbReference type="GO" id="GO:0005524">
    <property type="term" value="F:ATP binding"/>
    <property type="evidence" value="ECO:0007669"/>
    <property type="project" value="UniProtKB-KW"/>
</dbReference>
<evidence type="ECO:0000313" key="11">
    <source>
        <dbReference type="EMBL" id="ADK84315.1"/>
    </source>
</evidence>
<dbReference type="EMBL" id="CP002085">
    <property type="protein sequence ID" value="ADK84315.1"/>
    <property type="molecule type" value="Genomic_DNA"/>
</dbReference>
<proteinExistence type="inferred from homology"/>
<dbReference type="eggNOG" id="COG0802">
    <property type="taxonomic scope" value="Bacteria"/>
</dbReference>
<evidence type="ECO:0000313" key="12">
    <source>
        <dbReference type="Proteomes" id="UP000009047"/>
    </source>
</evidence>
<reference evidence="11 12" key="1">
    <citation type="journal article" date="2010" name="Stand. Genomic Sci.">
        <title>Complete genome sequence of Desulfarculus baarsii type strain (2st14).</title>
        <authorList>
            <person name="Sun H."/>
            <person name="Spring S."/>
            <person name="Lapidus A."/>
            <person name="Davenport K."/>
            <person name="Del Rio T.G."/>
            <person name="Tice H."/>
            <person name="Nolan M."/>
            <person name="Copeland A."/>
            <person name="Cheng J.F."/>
            <person name="Lucas S."/>
            <person name="Tapia R."/>
            <person name="Goodwin L."/>
            <person name="Pitluck S."/>
            <person name="Ivanova N."/>
            <person name="Pagani I."/>
            <person name="Mavromatis K."/>
            <person name="Ovchinnikova G."/>
            <person name="Pati A."/>
            <person name="Chen A."/>
            <person name="Palaniappan K."/>
            <person name="Hauser L."/>
            <person name="Chang Y.J."/>
            <person name="Jeffries C.D."/>
            <person name="Detter J.C."/>
            <person name="Han C."/>
            <person name="Rohde M."/>
            <person name="Brambilla E."/>
            <person name="Goker M."/>
            <person name="Woyke T."/>
            <person name="Bristow J."/>
            <person name="Eisen J.A."/>
            <person name="Markowitz V."/>
            <person name="Hugenholtz P."/>
            <person name="Kyrpides N.C."/>
            <person name="Klenk H.P."/>
            <person name="Land M."/>
        </authorList>
    </citation>
    <scope>NUCLEOTIDE SEQUENCE [LARGE SCALE GENOMIC DNA]</scope>
    <source>
        <strain evidence="12">ATCC 33931 / DSM 2075 / LMG 7858 / VKM B-1802 / 2st14</strain>
    </source>
</reference>
<protein>
    <recommendedName>
        <fullName evidence="3">tRNA threonylcarbamoyladenosine biosynthesis protein TsaE</fullName>
    </recommendedName>
    <alternativeName>
        <fullName evidence="10">t(6)A37 threonylcarbamoyladenosine biosynthesis protein TsaE</fullName>
    </alternativeName>
</protein>
<dbReference type="Gene3D" id="3.40.50.300">
    <property type="entry name" value="P-loop containing nucleotide triphosphate hydrolases"/>
    <property type="match status" value="1"/>
</dbReference>
<dbReference type="Proteomes" id="UP000009047">
    <property type="component" value="Chromosome"/>
</dbReference>
<dbReference type="PANTHER" id="PTHR33540">
    <property type="entry name" value="TRNA THREONYLCARBAMOYLADENOSINE BIOSYNTHESIS PROTEIN TSAE"/>
    <property type="match status" value="1"/>
</dbReference>
<keyword evidence="4" id="KW-0963">Cytoplasm</keyword>
<dbReference type="SUPFAM" id="SSF52540">
    <property type="entry name" value="P-loop containing nucleoside triphosphate hydrolases"/>
    <property type="match status" value="1"/>
</dbReference>